<feature type="non-terminal residue" evidence="3">
    <location>
        <position position="1"/>
    </location>
</feature>
<organism evidence="3 4">
    <name type="scientific">Temnothorax longispinosus</name>
    <dbReference type="NCBI Taxonomy" id="300112"/>
    <lineage>
        <taxon>Eukaryota</taxon>
        <taxon>Metazoa</taxon>
        <taxon>Ecdysozoa</taxon>
        <taxon>Arthropoda</taxon>
        <taxon>Hexapoda</taxon>
        <taxon>Insecta</taxon>
        <taxon>Pterygota</taxon>
        <taxon>Neoptera</taxon>
        <taxon>Endopterygota</taxon>
        <taxon>Hymenoptera</taxon>
        <taxon>Apocrita</taxon>
        <taxon>Aculeata</taxon>
        <taxon>Formicoidea</taxon>
        <taxon>Formicidae</taxon>
        <taxon>Myrmicinae</taxon>
        <taxon>Temnothorax</taxon>
    </lineage>
</organism>
<dbReference type="Gene3D" id="2.40.70.10">
    <property type="entry name" value="Acid Proteases"/>
    <property type="match status" value="1"/>
</dbReference>
<comment type="caution">
    <text evidence="3">The sequence shown here is derived from an EMBL/GenBank/DDBJ whole genome shotgun (WGS) entry which is preliminary data.</text>
</comment>
<dbReference type="InterPro" id="IPR033121">
    <property type="entry name" value="PEPTIDASE_A1"/>
</dbReference>
<proteinExistence type="inferred from homology"/>
<evidence type="ECO:0000256" key="1">
    <source>
        <dbReference type="ARBA" id="ARBA00007447"/>
    </source>
</evidence>
<dbReference type="PROSITE" id="PS51767">
    <property type="entry name" value="PEPTIDASE_A1"/>
    <property type="match status" value="1"/>
</dbReference>
<reference evidence="3 4" key="1">
    <citation type="journal article" date="2019" name="Philos. Trans. R. Soc. Lond., B, Biol. Sci.">
        <title>Ant behaviour and brain gene expression of defending hosts depend on the ecological success of the intruding social parasite.</title>
        <authorList>
            <person name="Kaur R."/>
            <person name="Stoldt M."/>
            <person name="Jongepier E."/>
            <person name="Feldmeyer B."/>
            <person name="Menzel F."/>
            <person name="Bornberg-Bauer E."/>
            <person name="Foitzik S."/>
        </authorList>
    </citation>
    <scope>NUCLEOTIDE SEQUENCE [LARGE SCALE GENOMIC DNA]</scope>
    <source>
        <tissue evidence="3">Whole body</tissue>
    </source>
</reference>
<feature type="domain" description="Peptidase A1" evidence="2">
    <location>
        <begin position="1"/>
        <end position="157"/>
    </location>
</feature>
<evidence type="ECO:0000259" key="2">
    <source>
        <dbReference type="PROSITE" id="PS51767"/>
    </source>
</evidence>
<name>A0A4S2JAC4_9HYME</name>
<accession>A0A4S2JAC4</accession>
<dbReference type="InterPro" id="IPR021109">
    <property type="entry name" value="Peptidase_aspartic_dom_sf"/>
</dbReference>
<dbReference type="EMBL" id="QBLH01003952">
    <property type="protein sequence ID" value="TGZ32080.1"/>
    <property type="molecule type" value="Genomic_DNA"/>
</dbReference>
<feature type="non-terminal residue" evidence="3">
    <location>
        <position position="161"/>
    </location>
</feature>
<dbReference type="GO" id="GO:0004190">
    <property type="term" value="F:aspartic-type endopeptidase activity"/>
    <property type="evidence" value="ECO:0007669"/>
    <property type="project" value="InterPro"/>
</dbReference>
<dbReference type="Pfam" id="PF00026">
    <property type="entry name" value="Asp"/>
    <property type="match status" value="1"/>
</dbReference>
<evidence type="ECO:0000313" key="3">
    <source>
        <dbReference type="EMBL" id="TGZ32080.1"/>
    </source>
</evidence>
<dbReference type="STRING" id="300112.A0A4S2JAC4"/>
<dbReference type="SUPFAM" id="SSF50630">
    <property type="entry name" value="Acid proteases"/>
    <property type="match status" value="1"/>
</dbReference>
<evidence type="ECO:0000313" key="4">
    <source>
        <dbReference type="Proteomes" id="UP000310200"/>
    </source>
</evidence>
<dbReference type="Proteomes" id="UP000310200">
    <property type="component" value="Unassembled WGS sequence"/>
</dbReference>
<dbReference type="GO" id="GO:0006508">
    <property type="term" value="P:proteolysis"/>
    <property type="evidence" value="ECO:0007669"/>
    <property type="project" value="InterPro"/>
</dbReference>
<keyword evidence="4" id="KW-1185">Reference proteome</keyword>
<sequence length="161" mass="19069">ASGSEEDLTKEILSKVFQDLPGTPNSLTKIIDRETRWRNHRMDAVHMEHNTYDNTMSYTYVPEGEEFSITYRNERWQSGKLYGNFSIDNVKISHLPRINFVIGSKKFELSGNDYIVKMPYLMMSYLMSHRIEWILGDLFIRRYYTVFDMKNKRVGFAMAKN</sequence>
<protein>
    <recommendedName>
        <fullName evidence="2">Peptidase A1 domain-containing protein</fullName>
    </recommendedName>
</protein>
<comment type="similarity">
    <text evidence="1">Belongs to the peptidase A1 family.</text>
</comment>
<gene>
    <name evidence="3" type="ORF">DBV15_10289</name>
</gene>
<dbReference type="PANTHER" id="PTHR47966">
    <property type="entry name" value="BETA-SITE APP-CLEAVING ENZYME, ISOFORM A-RELATED"/>
    <property type="match status" value="1"/>
</dbReference>
<dbReference type="AlphaFoldDB" id="A0A4S2JAC4"/>
<dbReference type="InterPro" id="IPR001461">
    <property type="entry name" value="Aspartic_peptidase_A1"/>
</dbReference>
<dbReference type="PANTHER" id="PTHR47966:SF51">
    <property type="entry name" value="BETA-SITE APP-CLEAVING ENZYME, ISOFORM A-RELATED"/>
    <property type="match status" value="1"/>
</dbReference>